<proteinExistence type="inferred from homology"/>
<evidence type="ECO:0000256" key="5">
    <source>
        <dbReference type="ARBA" id="ARBA00023237"/>
    </source>
</evidence>
<protein>
    <submittedName>
        <fullName evidence="7">Membrane protein</fullName>
    </submittedName>
</protein>
<dbReference type="AlphaFoldDB" id="A0A512RH08"/>
<dbReference type="SUPFAM" id="SSF48452">
    <property type="entry name" value="TPR-like"/>
    <property type="match status" value="1"/>
</dbReference>
<organism evidence="7 8">
    <name type="scientific">Chitinophaga cymbidii</name>
    <dbReference type="NCBI Taxonomy" id="1096750"/>
    <lineage>
        <taxon>Bacteria</taxon>
        <taxon>Pseudomonadati</taxon>
        <taxon>Bacteroidota</taxon>
        <taxon>Chitinophagia</taxon>
        <taxon>Chitinophagales</taxon>
        <taxon>Chitinophagaceae</taxon>
        <taxon>Chitinophaga</taxon>
    </lineage>
</organism>
<evidence type="ECO:0000313" key="8">
    <source>
        <dbReference type="Proteomes" id="UP000321436"/>
    </source>
</evidence>
<evidence type="ECO:0000256" key="3">
    <source>
        <dbReference type="ARBA" id="ARBA00022729"/>
    </source>
</evidence>
<sequence length="516" mass="57599">MTLHKKLACLLLAGYTFTSCTKLDEKLGSTITRSEADSVIKVPSLLKTAYDALQLPYQDQSTFWSLQEMTADEAVAPTRGGDWDDNGVWRSLKTHTWTAEHTHVGASFNNLLQLQFAATNVLNFRPSARQAAEARFLRALSMFSVLDGWGQVPFRTPEDNLLKAPQVLKGLDALDFIVEELNAIMPDLPERSGDVPAFVANKDAARTLLMKCYLNKGAFATPATPTFDPADMQQVITLANEIISSGRYSLANNYFDNFTQNNNVLSTENIFTQENGPGLSTARSGNAAFCHWAPTLHYNQTPGGWNGFTTISDFYDKFEAVDTRRGGAYTGVTNLTGLHVGMLVGQQYNRDGVALKDRKGNMLIFTREIQLQETGNDLEVKGIRVVKYPPDMITPNGSNSNNGNNDWVFFRYADVLLMKAEALLRTNGAPAALLIVNELRVKRKATPLAALTEDILLDERGREFYWEGWRRQDLIRFGKFLEPWQLKPEDDPRNLLFPIPVNDLAVNPNLSQNPGY</sequence>
<dbReference type="OrthoDB" id="9783641at2"/>
<comment type="subcellular location">
    <subcellularLocation>
        <location evidence="1">Cell outer membrane</location>
    </subcellularLocation>
</comment>
<reference evidence="7 8" key="1">
    <citation type="submission" date="2019-07" db="EMBL/GenBank/DDBJ databases">
        <title>Whole genome shotgun sequence of Chitinophaga cymbidii NBRC 109752.</title>
        <authorList>
            <person name="Hosoyama A."/>
            <person name="Uohara A."/>
            <person name="Ohji S."/>
            <person name="Ichikawa N."/>
        </authorList>
    </citation>
    <scope>NUCLEOTIDE SEQUENCE [LARGE SCALE GENOMIC DNA]</scope>
    <source>
        <strain evidence="7 8">NBRC 109752</strain>
    </source>
</reference>
<keyword evidence="8" id="KW-1185">Reference proteome</keyword>
<evidence type="ECO:0000259" key="6">
    <source>
        <dbReference type="Pfam" id="PF07980"/>
    </source>
</evidence>
<comment type="similarity">
    <text evidence="2">Belongs to the SusD family.</text>
</comment>
<gene>
    <name evidence="7" type="ORF">CCY01nite_12410</name>
</gene>
<dbReference type="PROSITE" id="PS51257">
    <property type="entry name" value="PROKAR_LIPOPROTEIN"/>
    <property type="match status" value="1"/>
</dbReference>
<keyword evidence="5" id="KW-0998">Cell outer membrane</keyword>
<feature type="domain" description="RagB/SusD" evidence="6">
    <location>
        <begin position="372"/>
        <end position="516"/>
    </location>
</feature>
<evidence type="ECO:0000313" key="7">
    <source>
        <dbReference type="EMBL" id="GEP94981.1"/>
    </source>
</evidence>
<keyword evidence="3" id="KW-0732">Signal</keyword>
<dbReference type="Gene3D" id="1.25.40.390">
    <property type="match status" value="1"/>
</dbReference>
<dbReference type="Pfam" id="PF07980">
    <property type="entry name" value="SusD_RagB"/>
    <property type="match status" value="1"/>
</dbReference>
<dbReference type="Proteomes" id="UP000321436">
    <property type="component" value="Unassembled WGS sequence"/>
</dbReference>
<evidence type="ECO:0000256" key="1">
    <source>
        <dbReference type="ARBA" id="ARBA00004442"/>
    </source>
</evidence>
<comment type="caution">
    <text evidence="7">The sequence shown here is derived from an EMBL/GenBank/DDBJ whole genome shotgun (WGS) entry which is preliminary data.</text>
</comment>
<dbReference type="GO" id="GO:0009279">
    <property type="term" value="C:cell outer membrane"/>
    <property type="evidence" value="ECO:0007669"/>
    <property type="project" value="UniProtKB-SubCell"/>
</dbReference>
<dbReference type="InterPro" id="IPR011990">
    <property type="entry name" value="TPR-like_helical_dom_sf"/>
</dbReference>
<accession>A0A512RH08</accession>
<evidence type="ECO:0000256" key="2">
    <source>
        <dbReference type="ARBA" id="ARBA00006275"/>
    </source>
</evidence>
<evidence type="ECO:0000256" key="4">
    <source>
        <dbReference type="ARBA" id="ARBA00023136"/>
    </source>
</evidence>
<name>A0A512RH08_9BACT</name>
<keyword evidence="4" id="KW-0472">Membrane</keyword>
<dbReference type="RefSeq" id="WP_146858850.1">
    <property type="nucleotide sequence ID" value="NZ_BKAU01000001.1"/>
</dbReference>
<dbReference type="EMBL" id="BKAU01000001">
    <property type="protein sequence ID" value="GEP94981.1"/>
    <property type="molecule type" value="Genomic_DNA"/>
</dbReference>
<dbReference type="InterPro" id="IPR012944">
    <property type="entry name" value="SusD_RagB_dom"/>
</dbReference>